<feature type="transmembrane region" description="Helical" evidence="2">
    <location>
        <begin position="80"/>
        <end position="100"/>
    </location>
</feature>
<dbReference type="Pfam" id="PF00226">
    <property type="entry name" value="DnaJ"/>
    <property type="match status" value="1"/>
</dbReference>
<reference evidence="4" key="1">
    <citation type="submission" date="2021-01" db="EMBL/GenBank/DDBJ databases">
        <authorList>
            <person name="Corre E."/>
            <person name="Pelletier E."/>
            <person name="Niang G."/>
            <person name="Scheremetjew M."/>
            <person name="Finn R."/>
            <person name="Kale V."/>
            <person name="Holt S."/>
            <person name="Cochrane G."/>
            <person name="Meng A."/>
            <person name="Brown T."/>
            <person name="Cohen L."/>
        </authorList>
    </citation>
    <scope>NUCLEOTIDE SEQUENCE</scope>
    <source>
        <strain evidence="4">CCMP281</strain>
    </source>
</reference>
<feature type="transmembrane region" description="Helical" evidence="2">
    <location>
        <begin position="166"/>
        <end position="187"/>
    </location>
</feature>
<keyword evidence="2" id="KW-0812">Transmembrane</keyword>
<evidence type="ECO:0000256" key="2">
    <source>
        <dbReference type="SAM" id="Phobius"/>
    </source>
</evidence>
<evidence type="ECO:0000313" key="4">
    <source>
        <dbReference type="EMBL" id="CAE0117859.1"/>
    </source>
</evidence>
<accession>A0A7S3AWT5</accession>
<feature type="domain" description="J" evidence="3">
    <location>
        <begin position="277"/>
        <end position="360"/>
    </location>
</feature>
<keyword evidence="2" id="KW-0472">Membrane</keyword>
<dbReference type="InterPro" id="IPR050817">
    <property type="entry name" value="DjlA_DnaK_co-chaperone"/>
</dbReference>
<dbReference type="SMART" id="SM00271">
    <property type="entry name" value="DnaJ"/>
    <property type="match status" value="1"/>
</dbReference>
<dbReference type="Gene3D" id="1.10.287.110">
    <property type="entry name" value="DnaJ domain"/>
    <property type="match status" value="1"/>
</dbReference>
<dbReference type="InterPro" id="IPR001623">
    <property type="entry name" value="DnaJ_domain"/>
</dbReference>
<dbReference type="PROSITE" id="PS50076">
    <property type="entry name" value="DNAJ_2"/>
    <property type="match status" value="1"/>
</dbReference>
<dbReference type="SUPFAM" id="SSF46565">
    <property type="entry name" value="Chaperone J-domain"/>
    <property type="match status" value="1"/>
</dbReference>
<feature type="transmembrane region" description="Helical" evidence="2">
    <location>
        <begin position="120"/>
        <end position="137"/>
    </location>
</feature>
<sequence>MTGGCSSTSGAKLRQRPTLLRMLRIILSQLTLGTWLFYHARRLLPEDAGLHTRSCVSGASAAVAVWLSATDGVSWWFSSIWAIIPVLSSGLVSTAAAAIMDYRFPETLTATTHRDLGLSLTPFSAGLIAANIVGGALQPPRLGRSRLGRTTCSSPFGECRPKRSGFITAQVVGTALAFWMAVLAGALKTWQAQVSVDGALRSINALRFVASTSCAFRPDRLYKLASTWREPQCIKKALVRMLGPFERLCVLPQSFNKCFDWDIFDTRWASVGLTLSEAYRELNVKASASSREIKSAYHRIALANHPDKVKGGAGSADLVESAAKFMKVQKAFETIMRSRSRRPSAAGFPTGSRSTQDPAGHSQGERPTR</sequence>
<name>A0A7S3AWT5_9EUKA</name>
<dbReference type="CDD" id="cd06257">
    <property type="entry name" value="DnaJ"/>
    <property type="match status" value="1"/>
</dbReference>
<feature type="transmembrane region" description="Helical" evidence="2">
    <location>
        <begin position="21"/>
        <end position="38"/>
    </location>
</feature>
<evidence type="ECO:0000259" key="3">
    <source>
        <dbReference type="PROSITE" id="PS50076"/>
    </source>
</evidence>
<gene>
    <name evidence="4" type="ORF">HERI1096_LOCUS18558</name>
</gene>
<dbReference type="AlphaFoldDB" id="A0A7S3AWT5"/>
<keyword evidence="2" id="KW-1133">Transmembrane helix</keyword>
<evidence type="ECO:0000256" key="1">
    <source>
        <dbReference type="SAM" id="MobiDB-lite"/>
    </source>
</evidence>
<dbReference type="PRINTS" id="PR00625">
    <property type="entry name" value="JDOMAIN"/>
</dbReference>
<dbReference type="InterPro" id="IPR036869">
    <property type="entry name" value="J_dom_sf"/>
</dbReference>
<feature type="region of interest" description="Disordered" evidence="1">
    <location>
        <begin position="336"/>
        <end position="369"/>
    </location>
</feature>
<organism evidence="4">
    <name type="scientific">Haptolina ericina</name>
    <dbReference type="NCBI Taxonomy" id="156174"/>
    <lineage>
        <taxon>Eukaryota</taxon>
        <taxon>Haptista</taxon>
        <taxon>Haptophyta</taxon>
        <taxon>Prymnesiophyceae</taxon>
        <taxon>Prymnesiales</taxon>
        <taxon>Prymnesiaceae</taxon>
        <taxon>Haptolina</taxon>
    </lineage>
</organism>
<dbReference type="EMBL" id="HBHX01033368">
    <property type="protein sequence ID" value="CAE0117859.1"/>
    <property type="molecule type" value="Transcribed_RNA"/>
</dbReference>
<dbReference type="PANTHER" id="PTHR24074">
    <property type="entry name" value="CO-CHAPERONE PROTEIN DJLA"/>
    <property type="match status" value="1"/>
</dbReference>
<proteinExistence type="predicted"/>
<protein>
    <recommendedName>
        <fullName evidence="3">J domain-containing protein</fullName>
    </recommendedName>
</protein>